<protein>
    <recommendedName>
        <fullName evidence="4">BTB domain-containing protein</fullName>
    </recommendedName>
</protein>
<feature type="compositionally biased region" description="Polar residues" evidence="1">
    <location>
        <begin position="28"/>
        <end position="39"/>
    </location>
</feature>
<evidence type="ECO:0000313" key="3">
    <source>
        <dbReference type="Proteomes" id="UP000242519"/>
    </source>
</evidence>
<organism evidence="2 3">
    <name type="scientific">Diplocarpon coronariae</name>
    <dbReference type="NCBI Taxonomy" id="2795749"/>
    <lineage>
        <taxon>Eukaryota</taxon>
        <taxon>Fungi</taxon>
        <taxon>Dikarya</taxon>
        <taxon>Ascomycota</taxon>
        <taxon>Pezizomycotina</taxon>
        <taxon>Leotiomycetes</taxon>
        <taxon>Helotiales</taxon>
        <taxon>Drepanopezizaceae</taxon>
        <taxon>Diplocarpon</taxon>
    </lineage>
</organism>
<evidence type="ECO:0008006" key="4">
    <source>
        <dbReference type="Google" id="ProtNLM"/>
    </source>
</evidence>
<dbReference type="EMBL" id="MZNU01000142">
    <property type="protein sequence ID" value="OWP04036.1"/>
    <property type="molecule type" value="Genomic_DNA"/>
</dbReference>
<feature type="compositionally biased region" description="Polar residues" evidence="1">
    <location>
        <begin position="398"/>
        <end position="409"/>
    </location>
</feature>
<dbReference type="AlphaFoldDB" id="A0A218ZA46"/>
<evidence type="ECO:0000256" key="1">
    <source>
        <dbReference type="SAM" id="MobiDB-lite"/>
    </source>
</evidence>
<feature type="region of interest" description="Disordered" evidence="1">
    <location>
        <begin position="192"/>
        <end position="238"/>
    </location>
</feature>
<sequence length="742" mass="80910">MASQKKKTEKPTGCQFASSEGPPAKRQMSCSGKSRNRTVQRTDDETDNGVKALKRKQTVIDITGDDAAKSSQQMLPPKLQTRLKPSGLPGTSFPRFPDGDVIIMLQPGVAAYSFQLHSSILANASMWFEQTLSLTVHEADAARAAKAMDRYQVQARYELHYDSSLKAHVLARSSFTEAKSLSLKSTKSVADTKADFNSSKASPGMSCPRDLQPLQRKVRPAQKVTVGKEDQAEIPGQTEITAGVKDELASKMESKAPAVDEAPACPNNAEGSGTKDNDAACRAVVVEKNLASKSGSLDNEQVDKEELTPTPSVIDVVSTVNSSGESAYYSEISNTVSIASEQAVMEDADLTSASPTSIGKCEPLPPICPLVADPITGENASRSMTLPIDNNKQHSEKGTPSVSVSVSATKQDHITKRVDASALAAVSFKDQPPGPFAQASHHYGARPDKRPKFDFLEGHANLFLAYYNMPLEMDTVDIGIALDQAELLVDVARFYGSIHIVRPHINNALMQFGKDLYLAIMDDPPRWMHLAVYLESAPIFREGVVHVVGNFPVWVWSSFHPQEMFSPVLEIMEKKLKDLKALKAAANTSLITTSVLVGGTELSINSLSNATMISWSVVQQWRDWFAGSLARGNGKADEEKNRVHAQVYRTLRKGGDSYLPIQQVLEQLEAIRSEDQPLGTAERKQVEKDLHSIKKSAQKQVALLCVNNSMLPVERAGIEWFTCVNVENKEMPWAKPAGMTGS</sequence>
<gene>
    <name evidence="2" type="ORF">B2J93_8417</name>
</gene>
<dbReference type="PANTHER" id="PTHR38119">
    <property type="entry name" value="BTB DOMAIN-CONTAINING PROTEIN-RELATED"/>
    <property type="match status" value="1"/>
</dbReference>
<dbReference type="Proteomes" id="UP000242519">
    <property type="component" value="Unassembled WGS sequence"/>
</dbReference>
<dbReference type="OrthoDB" id="5280838at2759"/>
<name>A0A218ZA46_9HELO</name>
<dbReference type="PANTHER" id="PTHR38119:SF1">
    <property type="entry name" value="BTB DOMAIN-CONTAINING PROTEIN"/>
    <property type="match status" value="1"/>
</dbReference>
<feature type="compositionally biased region" description="Polar residues" evidence="1">
    <location>
        <begin position="192"/>
        <end position="201"/>
    </location>
</feature>
<proteinExistence type="predicted"/>
<feature type="region of interest" description="Disordered" evidence="1">
    <location>
        <begin position="1"/>
        <end position="52"/>
    </location>
</feature>
<dbReference type="InParanoid" id="A0A218ZA46"/>
<evidence type="ECO:0000313" key="2">
    <source>
        <dbReference type="EMBL" id="OWP04036.1"/>
    </source>
</evidence>
<dbReference type="STRING" id="503106.A0A218ZA46"/>
<reference evidence="2 3" key="1">
    <citation type="submission" date="2017-04" db="EMBL/GenBank/DDBJ databases">
        <title>Draft genome sequence of Marssonina coronaria NL1: causal agent of apple blotch.</title>
        <authorList>
            <person name="Cheng Q."/>
        </authorList>
    </citation>
    <scope>NUCLEOTIDE SEQUENCE [LARGE SCALE GENOMIC DNA]</scope>
    <source>
        <strain evidence="2 3">NL1</strain>
    </source>
</reference>
<keyword evidence="3" id="KW-1185">Reference proteome</keyword>
<feature type="region of interest" description="Disordered" evidence="1">
    <location>
        <begin position="390"/>
        <end position="410"/>
    </location>
</feature>
<feature type="region of interest" description="Disordered" evidence="1">
    <location>
        <begin position="256"/>
        <end position="276"/>
    </location>
</feature>
<accession>A0A218ZA46</accession>
<comment type="caution">
    <text evidence="2">The sequence shown here is derived from an EMBL/GenBank/DDBJ whole genome shotgun (WGS) entry which is preliminary data.</text>
</comment>